<comment type="subcellular location">
    <subcellularLocation>
        <location evidence="1">Cell membrane</location>
        <topology evidence="1">Multi-pass membrane protein</topology>
    </subcellularLocation>
</comment>
<dbReference type="GO" id="GO:0005886">
    <property type="term" value="C:plasma membrane"/>
    <property type="evidence" value="ECO:0007669"/>
    <property type="project" value="UniProtKB-SubCell"/>
</dbReference>
<keyword evidence="3 6" id="KW-0812">Transmembrane</keyword>
<evidence type="ECO:0000313" key="7">
    <source>
        <dbReference type="EMBL" id="TCO53080.1"/>
    </source>
</evidence>
<dbReference type="CDD" id="cd06579">
    <property type="entry name" value="TM_PBP1_transp_AraH_like"/>
    <property type="match status" value="1"/>
</dbReference>
<dbReference type="InterPro" id="IPR001851">
    <property type="entry name" value="ABC_transp_permease"/>
</dbReference>
<dbReference type="PANTHER" id="PTHR32196:SF72">
    <property type="entry name" value="RIBOSE IMPORT PERMEASE PROTEIN RBSC"/>
    <property type="match status" value="1"/>
</dbReference>
<feature type="transmembrane region" description="Helical" evidence="6">
    <location>
        <begin position="231"/>
        <end position="251"/>
    </location>
</feature>
<feature type="transmembrane region" description="Helical" evidence="6">
    <location>
        <begin position="20"/>
        <end position="37"/>
    </location>
</feature>
<evidence type="ECO:0000256" key="1">
    <source>
        <dbReference type="ARBA" id="ARBA00004651"/>
    </source>
</evidence>
<keyword evidence="5 6" id="KW-0472">Membrane</keyword>
<evidence type="ECO:0000256" key="5">
    <source>
        <dbReference type="ARBA" id="ARBA00023136"/>
    </source>
</evidence>
<keyword evidence="8" id="KW-1185">Reference proteome</keyword>
<feature type="transmembrane region" description="Helical" evidence="6">
    <location>
        <begin position="182"/>
        <end position="202"/>
    </location>
</feature>
<sequence length="335" mass="34334">MTAEVVGVRRHTIRTTVFRFQSLFGLVAVFVAAILFSPSRNGELVFLSSGNLFNVVRAISEKGIIAVGMTFVILIGGIDLSVGAVLGLTAVASADLMVNNDWGVVPTVLLVLVVGLVFGLLQGVASTAFRIQAFIVTLAGLQIARGLARIWSGGQGIAISYGTDPGEAPVAFSLLGERTFNGLVPIPALIFVVIAVLATLFLRSSAFSRHVYAIGGNEKAARLSGIPVTKVKIIVFGICGLLTALAGIIHAGQLNQGSPNDGLGYELDAIAAVVIGGTSLAGGRGSVGGTVAGALLIGVLNNILSLNGVNSDIQLLITGFVIVVVAGLQRLRPAA</sequence>
<evidence type="ECO:0000256" key="3">
    <source>
        <dbReference type="ARBA" id="ARBA00022692"/>
    </source>
</evidence>
<gene>
    <name evidence="7" type="ORF">EV192_111277</name>
</gene>
<evidence type="ECO:0000256" key="4">
    <source>
        <dbReference type="ARBA" id="ARBA00022989"/>
    </source>
</evidence>
<comment type="caution">
    <text evidence="7">The sequence shown here is derived from an EMBL/GenBank/DDBJ whole genome shotgun (WGS) entry which is preliminary data.</text>
</comment>
<dbReference type="EMBL" id="SLWS01000011">
    <property type="protein sequence ID" value="TCO53080.1"/>
    <property type="molecule type" value="Genomic_DNA"/>
</dbReference>
<organism evidence="7 8">
    <name type="scientific">Actinocrispum wychmicini</name>
    <dbReference type="NCBI Taxonomy" id="1213861"/>
    <lineage>
        <taxon>Bacteria</taxon>
        <taxon>Bacillati</taxon>
        <taxon>Actinomycetota</taxon>
        <taxon>Actinomycetes</taxon>
        <taxon>Pseudonocardiales</taxon>
        <taxon>Pseudonocardiaceae</taxon>
        <taxon>Actinocrispum</taxon>
    </lineage>
</organism>
<evidence type="ECO:0000313" key="8">
    <source>
        <dbReference type="Proteomes" id="UP000295680"/>
    </source>
</evidence>
<feature type="transmembrane region" description="Helical" evidence="6">
    <location>
        <begin position="313"/>
        <end position="331"/>
    </location>
</feature>
<dbReference type="OrthoDB" id="9808136at2"/>
<evidence type="ECO:0000256" key="6">
    <source>
        <dbReference type="SAM" id="Phobius"/>
    </source>
</evidence>
<keyword evidence="2" id="KW-1003">Cell membrane</keyword>
<dbReference type="Proteomes" id="UP000295680">
    <property type="component" value="Unassembled WGS sequence"/>
</dbReference>
<proteinExistence type="predicted"/>
<feature type="transmembrane region" description="Helical" evidence="6">
    <location>
        <begin position="64"/>
        <end position="90"/>
    </location>
</feature>
<dbReference type="Pfam" id="PF02653">
    <property type="entry name" value="BPD_transp_2"/>
    <property type="match status" value="1"/>
</dbReference>
<accession>A0A4V2S5R3</accession>
<name>A0A4V2S5R3_9PSEU</name>
<feature type="transmembrane region" description="Helical" evidence="6">
    <location>
        <begin position="102"/>
        <end position="121"/>
    </location>
</feature>
<keyword evidence="4 6" id="KW-1133">Transmembrane helix</keyword>
<dbReference type="AlphaFoldDB" id="A0A4V2S5R3"/>
<dbReference type="GO" id="GO:0022857">
    <property type="term" value="F:transmembrane transporter activity"/>
    <property type="evidence" value="ECO:0007669"/>
    <property type="project" value="InterPro"/>
</dbReference>
<reference evidence="7 8" key="1">
    <citation type="submission" date="2019-03" db="EMBL/GenBank/DDBJ databases">
        <title>Genomic Encyclopedia of Type Strains, Phase IV (KMG-IV): sequencing the most valuable type-strain genomes for metagenomic binning, comparative biology and taxonomic classification.</title>
        <authorList>
            <person name="Goeker M."/>
        </authorList>
    </citation>
    <scope>NUCLEOTIDE SEQUENCE [LARGE SCALE GENOMIC DNA]</scope>
    <source>
        <strain evidence="7 8">DSM 45934</strain>
    </source>
</reference>
<evidence type="ECO:0000256" key="2">
    <source>
        <dbReference type="ARBA" id="ARBA00022475"/>
    </source>
</evidence>
<feature type="transmembrane region" description="Helical" evidence="6">
    <location>
        <begin position="289"/>
        <end position="307"/>
    </location>
</feature>
<protein>
    <submittedName>
        <fullName evidence="7">Ribose transport system permease protein</fullName>
    </submittedName>
</protein>
<dbReference type="PANTHER" id="PTHR32196">
    <property type="entry name" value="ABC TRANSPORTER PERMEASE PROTEIN YPHD-RELATED-RELATED"/>
    <property type="match status" value="1"/>
</dbReference>
<dbReference type="RefSeq" id="WP_132124091.1">
    <property type="nucleotide sequence ID" value="NZ_SLWS01000011.1"/>
</dbReference>